<dbReference type="EMBL" id="KZ666974">
    <property type="protein sequence ID" value="PPR92753.1"/>
    <property type="molecule type" value="Genomic_DNA"/>
</dbReference>
<name>A0A2P5WNV3_GOSBA</name>
<dbReference type="AlphaFoldDB" id="A0A2P5WNV3"/>
<dbReference type="SUPFAM" id="SSF56219">
    <property type="entry name" value="DNase I-like"/>
    <property type="match status" value="1"/>
</dbReference>
<organism evidence="1 2">
    <name type="scientific">Gossypium barbadense</name>
    <name type="common">Sea Island cotton</name>
    <name type="synonym">Hibiscus barbadensis</name>
    <dbReference type="NCBI Taxonomy" id="3634"/>
    <lineage>
        <taxon>Eukaryota</taxon>
        <taxon>Viridiplantae</taxon>
        <taxon>Streptophyta</taxon>
        <taxon>Embryophyta</taxon>
        <taxon>Tracheophyta</taxon>
        <taxon>Spermatophyta</taxon>
        <taxon>Magnoliopsida</taxon>
        <taxon>eudicotyledons</taxon>
        <taxon>Gunneridae</taxon>
        <taxon>Pentapetalae</taxon>
        <taxon>rosids</taxon>
        <taxon>malvids</taxon>
        <taxon>Malvales</taxon>
        <taxon>Malvaceae</taxon>
        <taxon>Malvoideae</taxon>
        <taxon>Gossypium</taxon>
    </lineage>
</organism>
<dbReference type="PANTHER" id="PTHR33710:SF64">
    <property type="entry name" value="ENDONUCLEASE_EXONUCLEASE_PHOSPHATASE DOMAIN-CONTAINING PROTEIN"/>
    <property type="match status" value="1"/>
</dbReference>
<dbReference type="Gene3D" id="3.60.10.10">
    <property type="entry name" value="Endonuclease/exonuclease/phosphatase"/>
    <property type="match status" value="1"/>
</dbReference>
<evidence type="ECO:0000313" key="1">
    <source>
        <dbReference type="EMBL" id="PPR92753.1"/>
    </source>
</evidence>
<dbReference type="OrthoDB" id="1729225at2759"/>
<evidence type="ECO:0000313" key="2">
    <source>
        <dbReference type="Proteomes" id="UP000239757"/>
    </source>
</evidence>
<dbReference type="Proteomes" id="UP000239757">
    <property type="component" value="Unassembled WGS sequence"/>
</dbReference>
<evidence type="ECO:0008006" key="3">
    <source>
        <dbReference type="Google" id="ProtNLM"/>
    </source>
</evidence>
<proteinExistence type="predicted"/>
<dbReference type="PANTHER" id="PTHR33710">
    <property type="entry name" value="BNAC02G09200D PROTEIN"/>
    <property type="match status" value="1"/>
</dbReference>
<protein>
    <recommendedName>
        <fullName evidence="3">Endonuclease/exonuclease/phosphatase domain-containing protein</fullName>
    </recommendedName>
</protein>
<dbReference type="InterPro" id="IPR036691">
    <property type="entry name" value="Endo/exonu/phosph_ase_sf"/>
</dbReference>
<gene>
    <name evidence="1" type="ORF">GOBAR_AA27920</name>
</gene>
<accession>A0A2P5WNV3</accession>
<sequence>MPANDFRRVQNKCRLQNKLAVNSEGQSGGLTLMWRDGMNVSIQNYSKHHIDSMVKLENNKNIRVTGFYGHANPNLRSISWDILRRVGESVREEWIVGGDFNAFLNDGEKEGGRRGVRAKMNEFKEVTDELALVDIKPDSGWFTWVNNRSGEGLIKERLDRFISSVSVIEKFPFIAAKVQKTLSKELGTGMLLILVRRSKELGRPLVLARGTAYAHLMPRRWCPPSPVRFTAVLWQSIPAVLQRAFSALGRAGASGTIGTLMLGCEGASDTIGTIGNLRPWSCESLGTIGNLGPWLCGNLGHHRHLSAWMCESLGHHWHLGTWMCGSLGHHQQPRPSVVREPRAPSAPWCLDVREPRAPSATKVLGRAGTSGTIGNLGPWSYGSFGHHRHLGVDIRCPSAWPPSNLRLGLDSTKSQWDFVPCSSRAKQLWCALVNYSFCSPTNTLVGQAPCYPHRTVEPHSSSLTPLVLIEPKGPQSCPVSRVCPLKLVWPRRCIGARSYFRMRKIFLRVGFRPLSLDAYAFCLLNGSRDIQSGTLTRAPTAALVPGSHVLPQARGGCGRAVTRIHGYSHGLLESGVGLSPDRRAAGPRIQCYHQTPSGRCWSPGSNRLPPGSGRRNRFADLMATNRAPRACRLPGCPNSYHKAREGNAGSGSNV</sequence>
<reference evidence="1 2" key="1">
    <citation type="submission" date="2015-01" db="EMBL/GenBank/DDBJ databases">
        <title>Genome of allotetraploid Gossypium barbadense reveals genomic plasticity and fiber elongation in cotton evolution.</title>
        <authorList>
            <person name="Chen X."/>
            <person name="Liu X."/>
            <person name="Zhao B."/>
            <person name="Zheng H."/>
            <person name="Hu Y."/>
            <person name="Lu G."/>
            <person name="Yang C."/>
            <person name="Chen J."/>
            <person name="Shan C."/>
            <person name="Zhang L."/>
            <person name="Zhou Y."/>
            <person name="Wang L."/>
            <person name="Guo W."/>
            <person name="Bai Y."/>
            <person name="Ruan J."/>
            <person name="Shangguan X."/>
            <person name="Mao Y."/>
            <person name="Jiang J."/>
            <person name="Zhu Y."/>
            <person name="Lei J."/>
            <person name="Kang H."/>
            <person name="Chen S."/>
            <person name="He X."/>
            <person name="Wang R."/>
            <person name="Wang Y."/>
            <person name="Chen J."/>
            <person name="Wang L."/>
            <person name="Yu S."/>
            <person name="Wang B."/>
            <person name="Wei J."/>
            <person name="Song S."/>
            <person name="Lu X."/>
            <person name="Gao Z."/>
            <person name="Gu W."/>
            <person name="Deng X."/>
            <person name="Ma D."/>
            <person name="Wang S."/>
            <person name="Liang W."/>
            <person name="Fang L."/>
            <person name="Cai C."/>
            <person name="Zhu X."/>
            <person name="Zhou B."/>
            <person name="Zhang Y."/>
            <person name="Chen Z."/>
            <person name="Xu S."/>
            <person name="Zhu R."/>
            <person name="Wang S."/>
            <person name="Zhang T."/>
            <person name="Zhao G."/>
        </authorList>
    </citation>
    <scope>NUCLEOTIDE SEQUENCE [LARGE SCALE GENOMIC DNA]</scope>
    <source>
        <strain evidence="2">cv. Xinhai21</strain>
        <tissue evidence="1">Leaf</tissue>
    </source>
</reference>